<dbReference type="EMBL" id="AJ507836">
    <property type="protein sequence ID" value="CAD48005.1"/>
    <property type="molecule type" value="Genomic_DNA"/>
</dbReference>
<reference evidence="1" key="1">
    <citation type="journal article" date="2003" name="J. Bacteriol.">
        <title>Sequence of the 165-kilobase catabolic plasmid pAO1 from Arthrobacter nicotinovorans and identification of a pAO1-dependent nicotine uptake system.</title>
        <authorList>
            <person name="Igloi G.L."/>
            <person name="Brandsch R."/>
        </authorList>
    </citation>
    <scope>NUCLEOTIDE SEQUENCE [LARGE SCALE GENOMIC DNA]</scope>
    <source>
        <strain evidence="1">ATCC 49919</strain>
        <plasmid evidence="1">pAO1</plasmid>
    </source>
</reference>
<geneLocation type="plasmid" evidence="1">
    <name>pAO1</name>
</geneLocation>
<name>Q8GAC6_PAENI</name>
<organism evidence="1">
    <name type="scientific">Paenarthrobacter nicotinovorans</name>
    <name type="common">Arthrobacter nicotinovorans</name>
    <dbReference type="NCBI Taxonomy" id="29320"/>
    <lineage>
        <taxon>Bacteria</taxon>
        <taxon>Bacillati</taxon>
        <taxon>Actinomycetota</taxon>
        <taxon>Actinomycetes</taxon>
        <taxon>Micrococcales</taxon>
        <taxon>Micrococcaceae</taxon>
        <taxon>Paenarthrobacter</taxon>
    </lineage>
</organism>
<sequence>MWVGRPTLGKYFEHEVFRGFYLEDSWVLDINTSRGQLVITAEFVLTEEHTSYAPARPGEQYCYRKGVLVFEGVTDLTWTGQLSSRPSRDPDGSVDYGNIDSLTIEGDHYTVEGDLGIIDLHAASIRTALVSDGTILSSHGAATDL</sequence>
<reference evidence="1" key="2">
    <citation type="submission" date="2013-12" db="EMBL/GenBank/DDBJ databases">
        <authorList>
            <person name="Mihasan M."/>
            <person name="Brandsch R."/>
        </authorList>
    </citation>
    <scope>NUCLEOTIDE SEQUENCE</scope>
    <source>
        <strain evidence="1">ATCC 49919</strain>
        <plasmid evidence="1">pAO1</plasmid>
    </source>
</reference>
<accession>Q8GAC6</accession>
<evidence type="ECO:0000313" key="1">
    <source>
        <dbReference type="EMBL" id="CAD48005.1"/>
    </source>
</evidence>
<dbReference type="RefSeq" id="WP_016359516.1">
    <property type="nucleotide sequence ID" value="NC_021229.1"/>
</dbReference>
<protein>
    <submittedName>
        <fullName evidence="1">Uncharacterized protein</fullName>
    </submittedName>
</protein>
<proteinExistence type="predicted"/>
<keyword evidence="1" id="KW-0614">Plasmid</keyword>
<dbReference type="AlphaFoldDB" id="Q8GAC6"/>